<keyword evidence="3" id="KW-1185">Reference proteome</keyword>
<dbReference type="Pfam" id="PF13421">
    <property type="entry name" value="Band_7_1"/>
    <property type="match status" value="1"/>
</dbReference>
<proteinExistence type="predicted"/>
<sequence length="55" mass="6239">MDVIEFLDNSGSVLVKRIPDDGYLEIIWGSQLTVRDTQEAVFFRDGKVFDIFGEG</sequence>
<evidence type="ECO:0000313" key="2">
    <source>
        <dbReference type="EMBL" id="MFC4232182.1"/>
    </source>
</evidence>
<name>A0ABV8PW17_9BACT</name>
<organism evidence="2 3">
    <name type="scientific">Parasediminibacterium paludis</name>
    <dbReference type="NCBI Taxonomy" id="908966"/>
    <lineage>
        <taxon>Bacteria</taxon>
        <taxon>Pseudomonadati</taxon>
        <taxon>Bacteroidota</taxon>
        <taxon>Chitinophagia</taxon>
        <taxon>Chitinophagales</taxon>
        <taxon>Chitinophagaceae</taxon>
        <taxon>Parasediminibacterium</taxon>
    </lineage>
</organism>
<dbReference type="InterPro" id="IPR033880">
    <property type="entry name" value="SPFH_YdjI"/>
</dbReference>
<evidence type="ECO:0000259" key="1">
    <source>
        <dbReference type="Pfam" id="PF13421"/>
    </source>
</evidence>
<accession>A0ABV8PW17</accession>
<dbReference type="EMBL" id="JBHSDC010000018">
    <property type="protein sequence ID" value="MFC4232182.1"/>
    <property type="molecule type" value="Genomic_DNA"/>
</dbReference>
<evidence type="ECO:0000313" key="3">
    <source>
        <dbReference type="Proteomes" id="UP001595906"/>
    </source>
</evidence>
<gene>
    <name evidence="2" type="ORF">ACFOW1_09785</name>
</gene>
<comment type="caution">
    <text evidence="2">The sequence shown here is derived from an EMBL/GenBank/DDBJ whole genome shotgun (WGS) entry which is preliminary data.</text>
</comment>
<reference evidence="3" key="1">
    <citation type="journal article" date="2019" name="Int. J. Syst. Evol. Microbiol.">
        <title>The Global Catalogue of Microorganisms (GCM) 10K type strain sequencing project: providing services to taxonomists for standard genome sequencing and annotation.</title>
        <authorList>
            <consortium name="The Broad Institute Genomics Platform"/>
            <consortium name="The Broad Institute Genome Sequencing Center for Infectious Disease"/>
            <person name="Wu L."/>
            <person name="Ma J."/>
        </authorList>
    </citation>
    <scope>NUCLEOTIDE SEQUENCE [LARGE SCALE GENOMIC DNA]</scope>
    <source>
        <strain evidence="3">CECT 8010</strain>
    </source>
</reference>
<dbReference type="Proteomes" id="UP001595906">
    <property type="component" value="Unassembled WGS sequence"/>
</dbReference>
<feature type="domain" description="SPFH" evidence="1">
    <location>
        <begin position="25"/>
        <end position="55"/>
    </location>
</feature>
<protein>
    <submittedName>
        <fullName evidence="2">SPFH domain-containing protein</fullName>
    </submittedName>
</protein>
<dbReference type="RefSeq" id="WP_379013939.1">
    <property type="nucleotide sequence ID" value="NZ_JBHSDC010000018.1"/>
</dbReference>